<comment type="caution">
    <text evidence="2">The sequence shown here is derived from an EMBL/GenBank/DDBJ whole genome shotgun (WGS) entry which is preliminary data.</text>
</comment>
<keyword evidence="1" id="KW-0812">Transmembrane</keyword>
<organism evidence="2 3">
    <name type="scientific">Allacma fusca</name>
    <dbReference type="NCBI Taxonomy" id="39272"/>
    <lineage>
        <taxon>Eukaryota</taxon>
        <taxon>Metazoa</taxon>
        <taxon>Ecdysozoa</taxon>
        <taxon>Arthropoda</taxon>
        <taxon>Hexapoda</taxon>
        <taxon>Collembola</taxon>
        <taxon>Symphypleona</taxon>
        <taxon>Sminthuridae</taxon>
        <taxon>Allacma</taxon>
    </lineage>
</organism>
<dbReference type="Proteomes" id="UP000708208">
    <property type="component" value="Unassembled WGS sequence"/>
</dbReference>
<keyword evidence="3" id="KW-1185">Reference proteome</keyword>
<keyword evidence="1" id="KW-1133">Transmembrane helix</keyword>
<proteinExistence type="predicted"/>
<dbReference type="AlphaFoldDB" id="A0A8J2KUZ1"/>
<evidence type="ECO:0000313" key="3">
    <source>
        <dbReference type="Proteomes" id="UP000708208"/>
    </source>
</evidence>
<dbReference type="EMBL" id="CAJVCH010524837">
    <property type="protein sequence ID" value="CAG7821911.1"/>
    <property type="molecule type" value="Genomic_DNA"/>
</dbReference>
<feature type="transmembrane region" description="Helical" evidence="1">
    <location>
        <begin position="12"/>
        <end position="30"/>
    </location>
</feature>
<reference evidence="2" key="1">
    <citation type="submission" date="2021-06" db="EMBL/GenBank/DDBJ databases">
        <authorList>
            <person name="Hodson N. C."/>
            <person name="Mongue J. A."/>
            <person name="Jaron S. K."/>
        </authorList>
    </citation>
    <scope>NUCLEOTIDE SEQUENCE</scope>
</reference>
<gene>
    <name evidence="2" type="ORF">AFUS01_LOCUS32216</name>
</gene>
<evidence type="ECO:0000256" key="1">
    <source>
        <dbReference type="SAM" id="Phobius"/>
    </source>
</evidence>
<name>A0A8J2KUZ1_9HEXA</name>
<protein>
    <submittedName>
        <fullName evidence="2">Uncharacterized protein</fullName>
    </submittedName>
</protein>
<accession>A0A8J2KUZ1</accession>
<dbReference type="OrthoDB" id="9981685at2759"/>
<keyword evidence="1" id="KW-0472">Membrane</keyword>
<evidence type="ECO:0000313" key="2">
    <source>
        <dbReference type="EMBL" id="CAG7821911.1"/>
    </source>
</evidence>
<sequence length="162" mass="18345">MTLKKRERFGEKMMVAGAMSGVGVLLLIRVPPKVKFNAQYYMDQVLRPLLEDGIAQLYGEDSANVFVHHNAARFDTARLTEQYAKDLQDMTEIPAKKPDVSLRDVFGFEFLTQTLQRTKDSTMNGVWKNLAYRTTELLKNVLKLLGPGNDASVPYQKKMGNT</sequence>